<evidence type="ECO:0000313" key="1">
    <source>
        <dbReference type="EMBL" id="MSS16810.1"/>
    </source>
</evidence>
<organism evidence="1 2">
    <name type="scientific">Sodaliphilus pleomorphus</name>
    <dbReference type="NCBI Taxonomy" id="2606626"/>
    <lineage>
        <taxon>Bacteria</taxon>
        <taxon>Pseudomonadati</taxon>
        <taxon>Bacteroidota</taxon>
        <taxon>Bacteroidia</taxon>
        <taxon>Bacteroidales</taxon>
        <taxon>Muribaculaceae</taxon>
        <taxon>Sodaliphilus</taxon>
    </lineage>
</organism>
<accession>A0A6L5X8Z4</accession>
<sequence>MKEKIATYLIRLATWLNPSLFSMVSEKGRETKKLGISFAVSPAEIGHYRQRKGCSYVKAQHELISDTKKRVRQSIYAGLLKGEYIEYNVHKQGVDIIVSGCIYINVKTDVKS</sequence>
<dbReference type="RefSeq" id="WP_154328274.1">
    <property type="nucleotide sequence ID" value="NZ_CP045696.1"/>
</dbReference>
<dbReference type="Proteomes" id="UP000483362">
    <property type="component" value="Unassembled WGS sequence"/>
</dbReference>
<dbReference type="EMBL" id="VULT01000004">
    <property type="protein sequence ID" value="MSS16810.1"/>
    <property type="molecule type" value="Genomic_DNA"/>
</dbReference>
<proteinExistence type="predicted"/>
<gene>
    <name evidence="1" type="ORF">FYJ29_03385</name>
</gene>
<dbReference type="AlphaFoldDB" id="A0A6L5X8Z4"/>
<protein>
    <submittedName>
        <fullName evidence="1">Uncharacterized protein</fullName>
    </submittedName>
</protein>
<evidence type="ECO:0000313" key="2">
    <source>
        <dbReference type="Proteomes" id="UP000483362"/>
    </source>
</evidence>
<name>A0A6L5X8Z4_9BACT</name>
<keyword evidence="2" id="KW-1185">Reference proteome</keyword>
<reference evidence="1 2" key="1">
    <citation type="submission" date="2019-08" db="EMBL/GenBank/DDBJ databases">
        <title>In-depth cultivation of the pig gut microbiome towards novel bacterial diversity and tailored functional studies.</title>
        <authorList>
            <person name="Wylensek D."/>
            <person name="Hitch T.C.A."/>
            <person name="Clavel T."/>
        </authorList>
    </citation>
    <scope>NUCLEOTIDE SEQUENCE [LARGE SCALE GENOMIC DNA]</scope>
    <source>
        <strain evidence="1 2">Oil-RF-744-WCA-WT-10</strain>
    </source>
</reference>
<comment type="caution">
    <text evidence="1">The sequence shown here is derived from an EMBL/GenBank/DDBJ whole genome shotgun (WGS) entry which is preliminary data.</text>
</comment>